<accession>A0A409WR81</accession>
<sequence>MTSPALLAAVALVMDDIREAALWKGCYLLLLSTLNPSPFNLLHPLSLIFCIVLLRSLGHRKADSGPTVLPSDWPSDLHNKCSVQACWYPNPPQAAVGFYNCLGRRSDGRQCRGVYTVTASMVSSMVDKYHCMRKEELLRAKQSIEAERARRPGEVQRKPSRATTLVRMSRKICKERSFRSLDYRKDKNLPGIPGLSQRKINKGPLASQPPLPTQAPADTSLYPEVRVRCLFPKDESSGFSQSVFSDIPQKPGYTPFRAPLVVPRRTLSRDLGFSSNSRYSLSVYSQMTNVLPSVGGTGCLFFKFKVFVLSYGIDYRPTVNI</sequence>
<evidence type="ECO:0000313" key="3">
    <source>
        <dbReference type="Proteomes" id="UP000283269"/>
    </source>
</evidence>
<comment type="caution">
    <text evidence="2">The sequence shown here is derived from an EMBL/GenBank/DDBJ whole genome shotgun (WGS) entry which is preliminary data.</text>
</comment>
<gene>
    <name evidence="2" type="ORF">CVT25_014516</name>
</gene>
<keyword evidence="3" id="KW-1185">Reference proteome</keyword>
<proteinExistence type="predicted"/>
<evidence type="ECO:0000256" key="1">
    <source>
        <dbReference type="SAM" id="MobiDB-lite"/>
    </source>
</evidence>
<dbReference type="OrthoDB" id="3066817at2759"/>
<dbReference type="EMBL" id="NHYD01003290">
    <property type="protein sequence ID" value="PPQ81008.1"/>
    <property type="molecule type" value="Genomic_DNA"/>
</dbReference>
<dbReference type="InParanoid" id="A0A409WR81"/>
<feature type="region of interest" description="Disordered" evidence="1">
    <location>
        <begin position="189"/>
        <end position="217"/>
    </location>
</feature>
<name>A0A409WR81_PSICY</name>
<dbReference type="AlphaFoldDB" id="A0A409WR81"/>
<protein>
    <submittedName>
        <fullName evidence="2">Uncharacterized protein</fullName>
    </submittedName>
</protein>
<organism evidence="2 3">
    <name type="scientific">Psilocybe cyanescens</name>
    <dbReference type="NCBI Taxonomy" id="93625"/>
    <lineage>
        <taxon>Eukaryota</taxon>
        <taxon>Fungi</taxon>
        <taxon>Dikarya</taxon>
        <taxon>Basidiomycota</taxon>
        <taxon>Agaricomycotina</taxon>
        <taxon>Agaricomycetes</taxon>
        <taxon>Agaricomycetidae</taxon>
        <taxon>Agaricales</taxon>
        <taxon>Agaricineae</taxon>
        <taxon>Strophariaceae</taxon>
        <taxon>Psilocybe</taxon>
    </lineage>
</organism>
<reference evidence="2 3" key="1">
    <citation type="journal article" date="2018" name="Evol. Lett.">
        <title>Horizontal gene cluster transfer increased hallucinogenic mushroom diversity.</title>
        <authorList>
            <person name="Reynolds H.T."/>
            <person name="Vijayakumar V."/>
            <person name="Gluck-Thaler E."/>
            <person name="Korotkin H.B."/>
            <person name="Matheny P.B."/>
            <person name="Slot J.C."/>
        </authorList>
    </citation>
    <scope>NUCLEOTIDE SEQUENCE [LARGE SCALE GENOMIC DNA]</scope>
    <source>
        <strain evidence="2 3">2631</strain>
    </source>
</reference>
<evidence type="ECO:0000313" key="2">
    <source>
        <dbReference type="EMBL" id="PPQ81008.1"/>
    </source>
</evidence>
<dbReference type="Proteomes" id="UP000283269">
    <property type="component" value="Unassembled WGS sequence"/>
</dbReference>